<dbReference type="GO" id="GO:0045087">
    <property type="term" value="P:innate immune response"/>
    <property type="evidence" value="ECO:0007669"/>
    <property type="project" value="UniProtKB-KW"/>
</dbReference>
<name>A0AA88PMK0_9TELE</name>
<dbReference type="CDD" id="cd21978">
    <property type="entry name" value="HMG-box_HMGB_rpt1"/>
    <property type="match status" value="1"/>
</dbReference>
<dbReference type="EMBL" id="JAUYZG010000016">
    <property type="protein sequence ID" value="KAK2886078.1"/>
    <property type="molecule type" value="Genomic_DNA"/>
</dbReference>
<dbReference type="CDD" id="cd21979">
    <property type="entry name" value="HMG-box_HMGB_rpt2"/>
    <property type="match status" value="1"/>
</dbReference>
<protein>
    <recommendedName>
        <fullName evidence="21">High mobility group protein B2</fullName>
    </recommendedName>
    <alternativeName>
        <fullName evidence="22">High mobility group protein 2</fullName>
    </alternativeName>
</protein>
<evidence type="ECO:0000256" key="25">
    <source>
        <dbReference type="SAM" id="Phobius"/>
    </source>
</evidence>
<keyword evidence="18" id="KW-0233">DNA recombination</keyword>
<dbReference type="PRINTS" id="PR00886">
    <property type="entry name" value="HIGHMOBLTY12"/>
</dbReference>
<evidence type="ECO:0000256" key="12">
    <source>
        <dbReference type="ARBA" id="ARBA00022859"/>
    </source>
</evidence>
<keyword evidence="16" id="KW-1015">Disulfide bond</keyword>
<sequence length="421" mass="46396">MWRFLSDLEERAVKLNRMKKGASISAVAGSSVGILGGVLSITGIFLAPFTAGASLACTAAGLGLGATSAVNTVVTGITEMAVTSHHEHNAQSYLESYKDDMTKIEACLKEAANSERPLVQPSGVDVQTILHFAGEVIQETVNVMDGIAAFTVYKSKKLTKTAIKIALEDLNEARDVPQHQRSRGRNTVQRRAAHWSAENKEQLIRMVKGDVNKPKGKTSAYAYFVQTCRDEHKRKSPDVPVNFSEFSKKCSARWKTLNASEKSKFEDMAKVDKARYDKEMKTYVPPKGVGKTGRKKKDPNAPKRPPSAFFVFCSEYRPTVKSENPSLSIGEIAKKLGELWSKQSTKDRAPFEQKAVKLREKYEKEVAAYRAGGGASAKKGPGRPTGSTKKAQADDDDDDDDDEEEDDEEEDDDDEEEDDDE</sequence>
<keyword evidence="7" id="KW-0158">Chromosome</keyword>
<dbReference type="GO" id="GO:0006869">
    <property type="term" value="P:lipid transport"/>
    <property type="evidence" value="ECO:0007669"/>
    <property type="project" value="InterPro"/>
</dbReference>
<dbReference type="SMART" id="SM00398">
    <property type="entry name" value="HMG"/>
    <property type="match status" value="2"/>
</dbReference>
<evidence type="ECO:0000256" key="4">
    <source>
        <dbReference type="ARBA" id="ARBA00004613"/>
    </source>
</evidence>
<dbReference type="AlphaFoldDB" id="A0AA88PMK0"/>
<evidence type="ECO:0000256" key="8">
    <source>
        <dbReference type="ARBA" id="ARBA00022490"/>
    </source>
</evidence>
<dbReference type="GO" id="GO:0008289">
    <property type="term" value="F:lipid binding"/>
    <property type="evidence" value="ECO:0007669"/>
    <property type="project" value="InterPro"/>
</dbReference>
<dbReference type="GO" id="GO:0042157">
    <property type="term" value="P:lipoprotein metabolic process"/>
    <property type="evidence" value="ECO:0007669"/>
    <property type="project" value="InterPro"/>
</dbReference>
<dbReference type="Pfam" id="PF09011">
    <property type="entry name" value="HMG_box_2"/>
    <property type="match status" value="1"/>
</dbReference>
<keyword evidence="14" id="KW-0558">Oxidation</keyword>
<comment type="subcellular location">
    <subcellularLocation>
        <location evidence="2">Chromosome</location>
    </subcellularLocation>
    <subcellularLocation>
        <location evidence="3">Cytoplasm</location>
    </subcellularLocation>
    <subcellularLocation>
        <location evidence="1">Nucleus</location>
    </subcellularLocation>
    <subcellularLocation>
        <location evidence="4">Secreted</location>
    </subcellularLocation>
</comment>
<feature type="domain" description="HMG box" evidence="26">
    <location>
        <begin position="214"/>
        <end position="284"/>
    </location>
</feature>
<dbReference type="Gene3D" id="1.10.30.10">
    <property type="entry name" value="High mobility group box domain"/>
    <property type="match status" value="2"/>
</dbReference>
<dbReference type="GO" id="GO:0003677">
    <property type="term" value="F:DNA binding"/>
    <property type="evidence" value="ECO:0007669"/>
    <property type="project" value="UniProtKB-UniRule"/>
</dbReference>
<evidence type="ECO:0000256" key="24">
    <source>
        <dbReference type="SAM" id="MobiDB-lite"/>
    </source>
</evidence>
<feature type="DNA-binding region" description="HMG box" evidence="23">
    <location>
        <begin position="214"/>
        <end position="284"/>
    </location>
</feature>
<dbReference type="SUPFAM" id="SSF48371">
    <property type="entry name" value="ARM repeat"/>
    <property type="match status" value="1"/>
</dbReference>
<evidence type="ECO:0000256" key="22">
    <source>
        <dbReference type="ARBA" id="ARBA00041514"/>
    </source>
</evidence>
<comment type="similarity">
    <text evidence="5">Belongs to the HMGB family.</text>
</comment>
<accession>A0AA88PMK0</accession>
<evidence type="ECO:0000256" key="15">
    <source>
        <dbReference type="ARBA" id="ARBA00023125"/>
    </source>
</evidence>
<dbReference type="FunFam" id="1.10.30.10:FF:000018">
    <property type="entry name" value="High mobility group protein B2"/>
    <property type="match status" value="1"/>
</dbReference>
<comment type="caution">
    <text evidence="27">The sequence shown here is derived from an EMBL/GenBank/DDBJ whole genome shotgun (WGS) entry which is preliminary data.</text>
</comment>
<dbReference type="GO" id="GO:0005694">
    <property type="term" value="C:chromosome"/>
    <property type="evidence" value="ECO:0007669"/>
    <property type="project" value="UniProtKB-SubCell"/>
</dbReference>
<evidence type="ECO:0000259" key="26">
    <source>
        <dbReference type="PROSITE" id="PS50118"/>
    </source>
</evidence>
<keyword evidence="25" id="KW-0472">Membrane</keyword>
<evidence type="ECO:0000313" key="28">
    <source>
        <dbReference type="Proteomes" id="UP001187343"/>
    </source>
</evidence>
<keyword evidence="13" id="KW-0805">Transcription regulation</keyword>
<evidence type="ECO:0000256" key="17">
    <source>
        <dbReference type="ARBA" id="ARBA00023163"/>
    </source>
</evidence>
<feature type="domain" description="HMG box" evidence="26">
    <location>
        <begin position="302"/>
        <end position="370"/>
    </location>
</feature>
<keyword evidence="28" id="KW-1185">Reference proteome</keyword>
<evidence type="ECO:0000256" key="9">
    <source>
        <dbReference type="ARBA" id="ARBA00022525"/>
    </source>
</evidence>
<evidence type="ECO:0000256" key="18">
    <source>
        <dbReference type="ARBA" id="ARBA00023172"/>
    </source>
</evidence>
<evidence type="ECO:0000256" key="6">
    <source>
        <dbReference type="ARBA" id="ARBA00010090"/>
    </source>
</evidence>
<dbReference type="InterPro" id="IPR008405">
    <property type="entry name" value="ApoL"/>
</dbReference>
<keyword evidence="25" id="KW-1133">Transmembrane helix</keyword>
<evidence type="ECO:0000256" key="14">
    <source>
        <dbReference type="ARBA" id="ARBA00023097"/>
    </source>
</evidence>
<feature type="region of interest" description="Disordered" evidence="24">
    <location>
        <begin position="283"/>
        <end position="304"/>
    </location>
</feature>
<dbReference type="FunFam" id="1.10.30.10:FF:000006">
    <property type="entry name" value="High mobility group protein B1"/>
    <property type="match status" value="1"/>
</dbReference>
<dbReference type="GO" id="GO:0005576">
    <property type="term" value="C:extracellular region"/>
    <property type="evidence" value="ECO:0007669"/>
    <property type="project" value="UniProtKB-SubCell"/>
</dbReference>
<dbReference type="Pfam" id="PF00505">
    <property type="entry name" value="HMG_box"/>
    <property type="match status" value="1"/>
</dbReference>
<evidence type="ECO:0000256" key="20">
    <source>
        <dbReference type="ARBA" id="ARBA00023242"/>
    </source>
</evidence>
<feature type="transmembrane region" description="Helical" evidence="25">
    <location>
        <begin position="21"/>
        <end position="47"/>
    </location>
</feature>
<evidence type="ECO:0000256" key="21">
    <source>
        <dbReference type="ARBA" id="ARBA00040400"/>
    </source>
</evidence>
<dbReference type="PANTHER" id="PTHR48112:SF3">
    <property type="entry name" value="HIGH MOBILITY GROUP PROTEIN B2"/>
    <property type="match status" value="1"/>
</dbReference>
<dbReference type="GO" id="GO:0006954">
    <property type="term" value="P:inflammatory response"/>
    <property type="evidence" value="ECO:0007669"/>
    <property type="project" value="UniProtKB-KW"/>
</dbReference>
<evidence type="ECO:0000256" key="19">
    <source>
        <dbReference type="ARBA" id="ARBA00023198"/>
    </source>
</evidence>
<dbReference type="InterPro" id="IPR036910">
    <property type="entry name" value="HMG_box_dom_sf"/>
</dbReference>
<keyword evidence="12" id="KW-0391">Immunity</keyword>
<feature type="DNA-binding region" description="HMG box" evidence="23">
    <location>
        <begin position="302"/>
        <end position="370"/>
    </location>
</feature>
<evidence type="ECO:0000256" key="5">
    <source>
        <dbReference type="ARBA" id="ARBA00008774"/>
    </source>
</evidence>
<keyword evidence="9" id="KW-0964">Secreted</keyword>
<dbReference type="GO" id="GO:0006357">
    <property type="term" value="P:regulation of transcription by RNA polymerase II"/>
    <property type="evidence" value="ECO:0007669"/>
    <property type="project" value="TreeGrafter"/>
</dbReference>
<dbReference type="InterPro" id="IPR050342">
    <property type="entry name" value="HMGB"/>
</dbReference>
<dbReference type="GO" id="GO:0005634">
    <property type="term" value="C:nucleus"/>
    <property type="evidence" value="ECO:0007669"/>
    <property type="project" value="UniProtKB-SubCell"/>
</dbReference>
<dbReference type="InterPro" id="IPR016024">
    <property type="entry name" value="ARM-type_fold"/>
</dbReference>
<dbReference type="Proteomes" id="UP001187343">
    <property type="component" value="Unassembled WGS sequence"/>
</dbReference>
<evidence type="ECO:0000256" key="7">
    <source>
        <dbReference type="ARBA" id="ARBA00022454"/>
    </source>
</evidence>
<keyword evidence="15 23" id="KW-0238">DNA-binding</keyword>
<evidence type="ECO:0000256" key="2">
    <source>
        <dbReference type="ARBA" id="ARBA00004286"/>
    </source>
</evidence>
<feature type="region of interest" description="Disordered" evidence="24">
    <location>
        <begin position="370"/>
        <end position="421"/>
    </location>
</feature>
<evidence type="ECO:0000256" key="3">
    <source>
        <dbReference type="ARBA" id="ARBA00004496"/>
    </source>
</evidence>
<evidence type="ECO:0000256" key="1">
    <source>
        <dbReference type="ARBA" id="ARBA00004123"/>
    </source>
</evidence>
<proteinExistence type="inferred from homology"/>
<evidence type="ECO:0000256" key="16">
    <source>
        <dbReference type="ARBA" id="ARBA00023157"/>
    </source>
</evidence>
<keyword evidence="19" id="KW-0395">Inflammatory response</keyword>
<evidence type="ECO:0000256" key="13">
    <source>
        <dbReference type="ARBA" id="ARBA00023015"/>
    </source>
</evidence>
<keyword evidence="11" id="KW-0677">Repeat</keyword>
<evidence type="ECO:0000313" key="27">
    <source>
        <dbReference type="EMBL" id="KAK2886078.1"/>
    </source>
</evidence>
<evidence type="ECO:0000256" key="11">
    <source>
        <dbReference type="ARBA" id="ARBA00022737"/>
    </source>
</evidence>
<keyword evidence="8" id="KW-0963">Cytoplasm</keyword>
<dbReference type="GO" id="GO:0005737">
    <property type="term" value="C:cytoplasm"/>
    <property type="evidence" value="ECO:0007669"/>
    <property type="project" value="UniProtKB-SubCell"/>
</dbReference>
<keyword evidence="20 23" id="KW-0539">Nucleus</keyword>
<evidence type="ECO:0000256" key="23">
    <source>
        <dbReference type="PROSITE-ProRule" id="PRU00267"/>
    </source>
</evidence>
<dbReference type="PANTHER" id="PTHR48112">
    <property type="entry name" value="HIGH MOBILITY GROUP PROTEIN DSP1"/>
    <property type="match status" value="1"/>
</dbReference>
<evidence type="ECO:0000256" key="10">
    <source>
        <dbReference type="ARBA" id="ARBA00022588"/>
    </source>
</evidence>
<comment type="similarity">
    <text evidence="6">Belongs to the apolipoprotein L family.</text>
</comment>
<gene>
    <name evidence="27" type="ORF">Q8A67_016915</name>
</gene>
<dbReference type="SUPFAM" id="SSF47095">
    <property type="entry name" value="HMG-box"/>
    <property type="match status" value="2"/>
</dbReference>
<keyword evidence="25" id="KW-0812">Transmembrane</keyword>
<keyword evidence="10" id="KW-0399">Innate immunity</keyword>
<keyword evidence="17" id="KW-0804">Transcription</keyword>
<organism evidence="27 28">
    <name type="scientific">Cirrhinus molitorella</name>
    <name type="common">mud carp</name>
    <dbReference type="NCBI Taxonomy" id="172907"/>
    <lineage>
        <taxon>Eukaryota</taxon>
        <taxon>Metazoa</taxon>
        <taxon>Chordata</taxon>
        <taxon>Craniata</taxon>
        <taxon>Vertebrata</taxon>
        <taxon>Euteleostomi</taxon>
        <taxon>Actinopterygii</taxon>
        <taxon>Neopterygii</taxon>
        <taxon>Teleostei</taxon>
        <taxon>Ostariophysi</taxon>
        <taxon>Cypriniformes</taxon>
        <taxon>Cyprinidae</taxon>
        <taxon>Labeoninae</taxon>
        <taxon>Labeonini</taxon>
        <taxon>Cirrhinus</taxon>
    </lineage>
</organism>
<dbReference type="InterPro" id="IPR009071">
    <property type="entry name" value="HMG_box_dom"/>
</dbReference>
<dbReference type="GO" id="GO:0006310">
    <property type="term" value="P:DNA recombination"/>
    <property type="evidence" value="ECO:0007669"/>
    <property type="project" value="UniProtKB-KW"/>
</dbReference>
<reference evidence="27" key="1">
    <citation type="submission" date="2023-08" db="EMBL/GenBank/DDBJ databases">
        <title>Chromosome-level Genome Assembly of mud carp (Cirrhinus molitorella).</title>
        <authorList>
            <person name="Liu H."/>
        </authorList>
    </citation>
    <scope>NUCLEOTIDE SEQUENCE</scope>
    <source>
        <strain evidence="27">Prfri</strain>
        <tissue evidence="27">Muscle</tissue>
    </source>
</reference>
<dbReference type="Pfam" id="PF05461">
    <property type="entry name" value="ApoL"/>
    <property type="match status" value="1"/>
</dbReference>
<dbReference type="PROSITE" id="PS50118">
    <property type="entry name" value="HMG_BOX_2"/>
    <property type="match status" value="2"/>
</dbReference>
<feature type="compositionally biased region" description="Acidic residues" evidence="24">
    <location>
        <begin position="394"/>
        <end position="421"/>
    </location>
</feature>